<reference evidence="4 5" key="1">
    <citation type="journal article" date="2016" name="Mol. Biol. Evol.">
        <title>Comparative Genomics of Early-Diverging Mushroom-Forming Fungi Provides Insights into the Origins of Lignocellulose Decay Capabilities.</title>
        <authorList>
            <person name="Nagy L.G."/>
            <person name="Riley R."/>
            <person name="Tritt A."/>
            <person name="Adam C."/>
            <person name="Daum C."/>
            <person name="Floudas D."/>
            <person name="Sun H."/>
            <person name="Yadav J.S."/>
            <person name="Pangilinan J."/>
            <person name="Larsson K.H."/>
            <person name="Matsuura K."/>
            <person name="Barry K."/>
            <person name="Labutti K."/>
            <person name="Kuo R."/>
            <person name="Ohm R.A."/>
            <person name="Bhattacharya S.S."/>
            <person name="Shirouzu T."/>
            <person name="Yoshinaga Y."/>
            <person name="Martin F.M."/>
            <person name="Grigoriev I.V."/>
            <person name="Hibbett D.S."/>
        </authorList>
    </citation>
    <scope>NUCLEOTIDE SEQUENCE [LARGE SCALE GENOMIC DNA]</scope>
    <source>
        <strain evidence="4 5">TUFC12733</strain>
    </source>
</reference>
<evidence type="ECO:0000256" key="1">
    <source>
        <dbReference type="ARBA" id="ARBA00038215"/>
    </source>
</evidence>
<keyword evidence="5" id="KW-1185">Reference proteome</keyword>
<comment type="similarity">
    <text evidence="1">Belongs to the peptidase S12 family.</text>
</comment>
<feature type="chain" id="PRO_5012723607" evidence="2">
    <location>
        <begin position="16"/>
        <end position="581"/>
    </location>
</feature>
<organism evidence="4 5">
    <name type="scientific">Calocera viscosa (strain TUFC12733)</name>
    <dbReference type="NCBI Taxonomy" id="1330018"/>
    <lineage>
        <taxon>Eukaryota</taxon>
        <taxon>Fungi</taxon>
        <taxon>Dikarya</taxon>
        <taxon>Basidiomycota</taxon>
        <taxon>Agaricomycotina</taxon>
        <taxon>Dacrymycetes</taxon>
        <taxon>Dacrymycetales</taxon>
        <taxon>Dacrymycetaceae</taxon>
        <taxon>Calocera</taxon>
    </lineage>
</organism>
<dbReference type="Gene3D" id="3.40.710.10">
    <property type="entry name" value="DD-peptidase/beta-lactamase superfamily"/>
    <property type="match status" value="1"/>
</dbReference>
<dbReference type="AlphaFoldDB" id="A0A167SCP6"/>
<gene>
    <name evidence="4" type="ORF">CALVIDRAFT_594469</name>
</gene>
<dbReference type="STRING" id="1330018.A0A167SCP6"/>
<dbReference type="InterPro" id="IPR050491">
    <property type="entry name" value="AmpC-like"/>
</dbReference>
<dbReference type="Proteomes" id="UP000076738">
    <property type="component" value="Unassembled WGS sequence"/>
</dbReference>
<evidence type="ECO:0000256" key="2">
    <source>
        <dbReference type="SAM" id="SignalP"/>
    </source>
</evidence>
<dbReference type="OrthoDB" id="5946976at2759"/>
<dbReference type="PANTHER" id="PTHR46825">
    <property type="entry name" value="D-ALANYL-D-ALANINE-CARBOXYPEPTIDASE/ENDOPEPTIDASE AMPH"/>
    <property type="match status" value="1"/>
</dbReference>
<evidence type="ECO:0000313" key="5">
    <source>
        <dbReference type="Proteomes" id="UP000076738"/>
    </source>
</evidence>
<dbReference type="PANTHER" id="PTHR46825:SF15">
    <property type="entry name" value="BETA-LACTAMASE-RELATED DOMAIN-CONTAINING PROTEIN"/>
    <property type="match status" value="1"/>
</dbReference>
<name>A0A167SCP6_CALVF</name>
<evidence type="ECO:0000259" key="3">
    <source>
        <dbReference type="Pfam" id="PF00144"/>
    </source>
</evidence>
<feature type="signal peptide" evidence="2">
    <location>
        <begin position="1"/>
        <end position="15"/>
    </location>
</feature>
<proteinExistence type="inferred from homology"/>
<dbReference type="Pfam" id="PF00144">
    <property type="entry name" value="Beta-lactamase"/>
    <property type="match status" value="1"/>
</dbReference>
<evidence type="ECO:0000313" key="4">
    <source>
        <dbReference type="EMBL" id="KZP01789.1"/>
    </source>
</evidence>
<keyword evidence="2" id="KW-0732">Signal</keyword>
<sequence>MFLLHALLVITPILAATQVPLSDYTVSSASASDFGAYVAKVGNAFKVPGLSVSVVRKGEAPEYYTWGKRSEVGDPVTPDTMFSIGSCSKAFTAISMGLLMDDFKHGRNVTALPAGVEFDWTTKVIDLLPGEWKLMDDWATSKADLLDIFSHVTGLNRHDFSYNTDLGLDELVHNLRYLRPSYEFRVQWQYNNLMYATGAYIVGKYAGQPYPKFVMDRIFSPLGMTQATYYPQQPYDAGNLAELWVQQAGPYFNETRLVPYFLQDWSDEAVEAFLSGAGGVIASIRDLSIWVSTLLNNGAHPETGEQIIPTEVLAIVMAGRSAMPPLAEYPEHSPWVYGAGWWRVSDRGHEFVQHGGTVTGSSTWITLIPNDDLAIVTLVNGNGQHKALQALTGRVVEDTFGLEHVDWIGRFLNTSEIELKERQQSKYTVSPDSSSSLDSFAGTYYNPGYIGNFTLCAWPAEPGSDCEEVLEGYSITDSAFETEKSHSLYARWNRFWFTHIKVVQQHDNVFALSRDTLYPEGYGQDKLPFYIRSTSNASLVEFGVGAAQVLGLGMWGVDAGPRERVAGDPENSAEVWFDKLP</sequence>
<protein>
    <submittedName>
        <fullName evidence="4">Beta-lactamase/transpeptidase-like protein</fullName>
    </submittedName>
</protein>
<dbReference type="EMBL" id="KV417266">
    <property type="protein sequence ID" value="KZP01789.1"/>
    <property type="molecule type" value="Genomic_DNA"/>
</dbReference>
<dbReference type="SUPFAM" id="SSF56601">
    <property type="entry name" value="beta-lactamase/transpeptidase-like"/>
    <property type="match status" value="1"/>
</dbReference>
<dbReference type="InterPro" id="IPR012338">
    <property type="entry name" value="Beta-lactam/transpept-like"/>
</dbReference>
<dbReference type="InterPro" id="IPR001466">
    <property type="entry name" value="Beta-lactam-related"/>
</dbReference>
<accession>A0A167SCP6</accession>
<feature type="domain" description="Beta-lactamase-related" evidence="3">
    <location>
        <begin position="46"/>
        <end position="389"/>
    </location>
</feature>